<keyword evidence="4" id="KW-0067">ATP-binding</keyword>
<evidence type="ECO:0000313" key="8">
    <source>
        <dbReference type="Proteomes" id="UP000030665"/>
    </source>
</evidence>
<keyword evidence="5" id="KW-0472">Membrane</keyword>
<reference evidence="7" key="1">
    <citation type="submission" date="2014-01" db="EMBL/GenBank/DDBJ databases">
        <authorList>
            <person name="Aslett M."/>
        </authorList>
    </citation>
    <scope>NUCLEOTIDE SEQUENCE</scope>
</reference>
<organism evidence="7 8">
    <name type="scientific">Trichuris trichiura</name>
    <name type="common">Whipworm</name>
    <name type="synonym">Trichocephalus trichiurus</name>
    <dbReference type="NCBI Taxonomy" id="36087"/>
    <lineage>
        <taxon>Eukaryota</taxon>
        <taxon>Metazoa</taxon>
        <taxon>Ecdysozoa</taxon>
        <taxon>Nematoda</taxon>
        <taxon>Enoplea</taxon>
        <taxon>Dorylaimia</taxon>
        <taxon>Trichinellida</taxon>
        <taxon>Trichuridae</taxon>
        <taxon>Trichuris</taxon>
    </lineage>
</organism>
<keyword evidence="5" id="KW-1133">Transmembrane helix</keyword>
<feature type="transmembrane region" description="Helical" evidence="5">
    <location>
        <begin position="522"/>
        <end position="544"/>
    </location>
</feature>
<comment type="similarity">
    <text evidence="1">Belongs to the ABC transporter superfamily.</text>
</comment>
<name>A0A077ZBG3_TRITR</name>
<feature type="transmembrane region" description="Helical" evidence="5">
    <location>
        <begin position="464"/>
        <end position="482"/>
    </location>
</feature>
<dbReference type="PROSITE" id="PS50893">
    <property type="entry name" value="ABC_TRANSPORTER_2"/>
    <property type="match status" value="1"/>
</dbReference>
<dbReference type="InterPro" id="IPR017871">
    <property type="entry name" value="ABC_transporter-like_CS"/>
</dbReference>
<evidence type="ECO:0000313" key="7">
    <source>
        <dbReference type="EMBL" id="CDW57696.1"/>
    </source>
</evidence>
<evidence type="ECO:0000256" key="1">
    <source>
        <dbReference type="ARBA" id="ARBA00005417"/>
    </source>
</evidence>
<feature type="transmembrane region" description="Helical" evidence="5">
    <location>
        <begin position="489"/>
        <end position="510"/>
    </location>
</feature>
<dbReference type="PANTHER" id="PTHR43335:SF2">
    <property type="entry name" value="ABC TRANSPORTER, ATP-BINDING PROTEIN"/>
    <property type="match status" value="1"/>
</dbReference>
<gene>
    <name evidence="7" type="ORF">TTRE_0000598901</name>
</gene>
<dbReference type="GO" id="GO:0016887">
    <property type="term" value="F:ATP hydrolysis activity"/>
    <property type="evidence" value="ECO:0007669"/>
    <property type="project" value="InterPro"/>
</dbReference>
<proteinExistence type="inferred from homology"/>
<keyword evidence="5" id="KW-0812">Transmembrane</keyword>
<evidence type="ECO:0000256" key="2">
    <source>
        <dbReference type="ARBA" id="ARBA00022448"/>
    </source>
</evidence>
<dbReference type="PANTHER" id="PTHR43335">
    <property type="entry name" value="ABC TRANSPORTER, ATP-BINDING PROTEIN"/>
    <property type="match status" value="1"/>
</dbReference>
<dbReference type="InterPro" id="IPR003439">
    <property type="entry name" value="ABC_transporter-like_ATP-bd"/>
</dbReference>
<dbReference type="InterPro" id="IPR003593">
    <property type="entry name" value="AAA+_ATPase"/>
</dbReference>
<dbReference type="PROSITE" id="PS00211">
    <property type="entry name" value="ABC_TRANSPORTER_1"/>
    <property type="match status" value="1"/>
</dbReference>
<evidence type="ECO:0000256" key="3">
    <source>
        <dbReference type="ARBA" id="ARBA00022741"/>
    </source>
</evidence>
<sequence>MQIEINHLNQYYGKKQVLYDINLSISTGMFGLLGRNGAGKTTLLKTLVTLLPTNEGEIRMNGIDIHDQKRIRSIIGFLPQEFSMYGNMTAYQALDYLAVLSELDKRTRQTRINALLEQVNLTIHKNVKVKAMSGGMKRRLGIAQALLNDPKILVVDEPTAGLDPEERLRFRNLLAEVSENKVVLLSTHIAGDIEAAAENVAILEQGRIIFSDSIEQLLLNAQGKIFSVQVPRTELNAAKKQVQIISLQQDGSTSHLRFIGNPAASIMRHPLVIEERPTLEDAYLYLLSMKGSDFISLKHPEPGKNDYGIGRTTDKHAIQQQTIFSLLQQYNSKGFNTYPFGFLKTVTPSKSDKATIKEILERATGKSVAELNQAQSNLAIENPQIDQFALAEKFVLAKDYTYPAFEKDMRKVEELIGKGSDFSKNVYLNQTKRQLTYEEAAKNFQTTLTKDRVSGAFARMTCDYLGLVLALVPVFIAATVVLRDKPTVLLVLLPVILFSLLPAIQSVYVAQKYQHVGDLLLFYQYIIGWTLPTIVAVIGISFLITTVFNGLILITLLLLTCGCLLIFELSNATIEFGLFLFSGLANALFMGGLYAIGFVFTTQPVAGLILPLGYYVASLFAGEKYLKMFYLFALVEKDTDSKFVLLFSGLLLIAISFILMKRKK</sequence>
<feature type="transmembrane region" description="Helical" evidence="5">
    <location>
        <begin position="605"/>
        <end position="622"/>
    </location>
</feature>
<accession>A0A077ZBG3</accession>
<keyword evidence="8" id="KW-1185">Reference proteome</keyword>
<dbReference type="GO" id="GO:0005524">
    <property type="term" value="F:ATP binding"/>
    <property type="evidence" value="ECO:0007669"/>
    <property type="project" value="UniProtKB-KW"/>
</dbReference>
<evidence type="ECO:0000256" key="4">
    <source>
        <dbReference type="ARBA" id="ARBA00022840"/>
    </source>
</evidence>
<evidence type="ECO:0000259" key="6">
    <source>
        <dbReference type="PROSITE" id="PS50893"/>
    </source>
</evidence>
<protein>
    <submittedName>
        <fullName evidence="7">ABC tran domain containing protein</fullName>
    </submittedName>
</protein>
<feature type="transmembrane region" description="Helical" evidence="5">
    <location>
        <begin position="576"/>
        <end position="598"/>
    </location>
</feature>
<dbReference type="Pfam" id="PF00005">
    <property type="entry name" value="ABC_tran"/>
    <property type="match status" value="1"/>
</dbReference>
<dbReference type="OrthoDB" id="10255969at2759"/>
<feature type="transmembrane region" description="Helical" evidence="5">
    <location>
        <begin position="642"/>
        <end position="660"/>
    </location>
</feature>
<dbReference type="SUPFAM" id="SSF52540">
    <property type="entry name" value="P-loop containing nucleoside triphosphate hydrolases"/>
    <property type="match status" value="1"/>
</dbReference>
<feature type="domain" description="ABC transporter" evidence="6">
    <location>
        <begin position="3"/>
        <end position="230"/>
    </location>
</feature>
<dbReference type="EMBL" id="HG806199">
    <property type="protein sequence ID" value="CDW57696.1"/>
    <property type="molecule type" value="Genomic_DNA"/>
</dbReference>
<evidence type="ECO:0000256" key="5">
    <source>
        <dbReference type="SAM" id="Phobius"/>
    </source>
</evidence>
<dbReference type="SMART" id="SM00382">
    <property type="entry name" value="AAA"/>
    <property type="match status" value="1"/>
</dbReference>
<reference evidence="7" key="2">
    <citation type="submission" date="2014-03" db="EMBL/GenBank/DDBJ databases">
        <title>The whipworm genome and dual-species transcriptomics of an intimate host-pathogen interaction.</title>
        <authorList>
            <person name="Foth B.J."/>
            <person name="Tsai I.J."/>
            <person name="Reid A.J."/>
            <person name="Bancroft A.J."/>
            <person name="Nichol S."/>
            <person name="Tracey A."/>
            <person name="Holroyd N."/>
            <person name="Cotton J.A."/>
            <person name="Stanley E.J."/>
            <person name="Zarowiecki M."/>
            <person name="Liu J.Z."/>
            <person name="Huckvale T."/>
            <person name="Cooper P.J."/>
            <person name="Grencis R.K."/>
            <person name="Berriman M."/>
        </authorList>
    </citation>
    <scope>NUCLEOTIDE SEQUENCE [LARGE SCALE GENOMIC DNA]</scope>
</reference>
<dbReference type="Proteomes" id="UP000030665">
    <property type="component" value="Unassembled WGS sequence"/>
</dbReference>
<dbReference type="InterPro" id="IPR027417">
    <property type="entry name" value="P-loop_NTPase"/>
</dbReference>
<dbReference type="Gene3D" id="3.40.50.300">
    <property type="entry name" value="P-loop containing nucleotide triphosphate hydrolases"/>
    <property type="match status" value="1"/>
</dbReference>
<keyword evidence="2" id="KW-0813">Transport</keyword>
<dbReference type="AlphaFoldDB" id="A0A077ZBG3"/>
<keyword evidence="3" id="KW-0547">Nucleotide-binding</keyword>
<feature type="transmembrane region" description="Helical" evidence="5">
    <location>
        <begin position="551"/>
        <end position="570"/>
    </location>
</feature>
<dbReference type="STRING" id="36087.A0A077ZBG3"/>